<reference evidence="2 3" key="1">
    <citation type="submission" date="2018-06" db="EMBL/GenBank/DDBJ databases">
        <authorList>
            <consortium name="Pathogen Informatics"/>
            <person name="Doyle S."/>
        </authorList>
    </citation>
    <scope>NUCLEOTIDE SEQUENCE [LARGE SCALE GENOMIC DNA]</scope>
    <source>
        <strain evidence="2 3">NCTC9962</strain>
    </source>
</reference>
<dbReference type="InterPro" id="IPR017850">
    <property type="entry name" value="Alkaline_phosphatase_core_sf"/>
</dbReference>
<dbReference type="GO" id="GO:0047753">
    <property type="term" value="F:choline-sulfatase activity"/>
    <property type="evidence" value="ECO:0007669"/>
    <property type="project" value="UniProtKB-EC"/>
</dbReference>
<keyword evidence="2" id="KW-0378">Hydrolase</keyword>
<evidence type="ECO:0000313" key="3">
    <source>
        <dbReference type="Proteomes" id="UP000254052"/>
    </source>
</evidence>
<sequence length="118" mass="13808">MAQWPNSVEDLQANHIDETFTWAHRISNRAVDFLQQPARADEPFLMVVSYDEPHHPFTCPVEYLEKYADFYYELGEKAQDDLANKPEHHRLWAQAMPSPVGDDGLYHHPLYFACNDFV</sequence>
<dbReference type="Gene3D" id="3.40.720.10">
    <property type="entry name" value="Alkaline Phosphatase, subunit A"/>
    <property type="match status" value="1"/>
</dbReference>
<dbReference type="SUPFAM" id="SSF53649">
    <property type="entry name" value="Alkaline phosphatase-like"/>
    <property type="match status" value="1"/>
</dbReference>
<name>A0A377AKN4_ECOLX</name>
<evidence type="ECO:0000259" key="1">
    <source>
        <dbReference type="Pfam" id="PF00884"/>
    </source>
</evidence>
<gene>
    <name evidence="2" type="primary">betC_2</name>
    <name evidence="2" type="ORF">NCTC9962_00991</name>
</gene>
<dbReference type="Pfam" id="PF00884">
    <property type="entry name" value="Sulfatase"/>
    <property type="match status" value="1"/>
</dbReference>
<dbReference type="InterPro" id="IPR000917">
    <property type="entry name" value="Sulfatase_N"/>
</dbReference>
<proteinExistence type="predicted"/>
<protein>
    <submittedName>
        <fullName evidence="2">Choline-sulfatase</fullName>
        <ecNumber evidence="2">3.1.6.6</ecNumber>
    </submittedName>
</protein>
<dbReference type="AlphaFoldDB" id="A0A377AKN4"/>
<accession>A0A377AKN4</accession>
<organism evidence="2 3">
    <name type="scientific">Escherichia coli</name>
    <dbReference type="NCBI Taxonomy" id="562"/>
    <lineage>
        <taxon>Bacteria</taxon>
        <taxon>Pseudomonadati</taxon>
        <taxon>Pseudomonadota</taxon>
        <taxon>Gammaproteobacteria</taxon>
        <taxon>Enterobacterales</taxon>
        <taxon>Enterobacteriaceae</taxon>
        <taxon>Escherichia</taxon>
    </lineage>
</organism>
<dbReference type="Proteomes" id="UP000254052">
    <property type="component" value="Unassembled WGS sequence"/>
</dbReference>
<feature type="domain" description="Sulfatase N-terminal" evidence="1">
    <location>
        <begin position="12"/>
        <end position="82"/>
    </location>
</feature>
<dbReference type="EC" id="3.1.6.6" evidence="2"/>
<evidence type="ECO:0000313" key="2">
    <source>
        <dbReference type="EMBL" id="STL17619.1"/>
    </source>
</evidence>
<dbReference type="EMBL" id="UGED01000004">
    <property type="protein sequence ID" value="STL17619.1"/>
    <property type="molecule type" value="Genomic_DNA"/>
</dbReference>